<evidence type="ECO:0000256" key="5">
    <source>
        <dbReference type="ARBA" id="ARBA00023136"/>
    </source>
</evidence>
<comment type="caution">
    <text evidence="7">The sequence shown here is derived from an EMBL/GenBank/DDBJ whole genome shotgun (WGS) entry which is preliminary data.</text>
</comment>
<reference evidence="7 8" key="1">
    <citation type="submission" date="2020-08" db="EMBL/GenBank/DDBJ databases">
        <title>Genomic Encyclopedia of Type Strains, Phase IV (KMG-V): Genome sequencing to study the core and pangenomes of soil and plant-associated prokaryotes.</title>
        <authorList>
            <person name="Whitman W."/>
        </authorList>
    </citation>
    <scope>NUCLEOTIDE SEQUENCE [LARGE SCALE GENOMIC DNA]</scope>
    <source>
        <strain evidence="7 8">M8US30</strain>
    </source>
</reference>
<evidence type="ECO:0000256" key="1">
    <source>
        <dbReference type="ARBA" id="ARBA00004141"/>
    </source>
</evidence>
<keyword evidence="3 6" id="KW-0812">Transmembrane</keyword>
<dbReference type="CDD" id="cd13963">
    <property type="entry name" value="PT_UbiA_2"/>
    <property type="match status" value="1"/>
</dbReference>
<dbReference type="InterPro" id="IPR044878">
    <property type="entry name" value="UbiA_sf"/>
</dbReference>
<feature type="transmembrane region" description="Helical" evidence="6">
    <location>
        <begin position="124"/>
        <end position="141"/>
    </location>
</feature>
<proteinExistence type="predicted"/>
<evidence type="ECO:0000256" key="2">
    <source>
        <dbReference type="ARBA" id="ARBA00022475"/>
    </source>
</evidence>
<feature type="transmembrane region" description="Helical" evidence="6">
    <location>
        <begin position="252"/>
        <end position="269"/>
    </location>
</feature>
<feature type="transmembrane region" description="Helical" evidence="6">
    <location>
        <begin position="226"/>
        <end position="245"/>
    </location>
</feature>
<dbReference type="Proteomes" id="UP000569092">
    <property type="component" value="Unassembled WGS sequence"/>
</dbReference>
<dbReference type="GO" id="GO:0016765">
    <property type="term" value="F:transferase activity, transferring alkyl or aryl (other than methyl) groups"/>
    <property type="evidence" value="ECO:0007669"/>
    <property type="project" value="InterPro"/>
</dbReference>
<evidence type="ECO:0000256" key="6">
    <source>
        <dbReference type="SAM" id="Phobius"/>
    </source>
</evidence>
<keyword evidence="4 6" id="KW-1133">Transmembrane helix</keyword>
<keyword evidence="2" id="KW-1003">Cell membrane</keyword>
<dbReference type="InterPro" id="IPR000537">
    <property type="entry name" value="UbiA_prenyltransferase"/>
</dbReference>
<feature type="transmembrane region" description="Helical" evidence="6">
    <location>
        <begin position="289"/>
        <end position="306"/>
    </location>
</feature>
<evidence type="ECO:0000256" key="3">
    <source>
        <dbReference type="ARBA" id="ARBA00022692"/>
    </source>
</evidence>
<dbReference type="AlphaFoldDB" id="A0A7W8N3P9"/>
<dbReference type="EMBL" id="JACHDZ010000004">
    <property type="protein sequence ID" value="MBB5344732.1"/>
    <property type="molecule type" value="Genomic_DNA"/>
</dbReference>
<dbReference type="Pfam" id="PF01040">
    <property type="entry name" value="UbiA"/>
    <property type="match status" value="1"/>
</dbReference>
<name>A0A7W8N3P9_9BACT</name>
<accession>A0A7W8N3P9</accession>
<gene>
    <name evidence="7" type="ORF">HDF10_002718</name>
</gene>
<feature type="transmembrane region" description="Helical" evidence="6">
    <location>
        <begin position="31"/>
        <end position="47"/>
    </location>
</feature>
<organism evidence="7 8">
    <name type="scientific">Tunturiibacter lichenicola</name>
    <dbReference type="NCBI Taxonomy" id="2051959"/>
    <lineage>
        <taxon>Bacteria</taxon>
        <taxon>Pseudomonadati</taxon>
        <taxon>Acidobacteriota</taxon>
        <taxon>Terriglobia</taxon>
        <taxon>Terriglobales</taxon>
        <taxon>Acidobacteriaceae</taxon>
        <taxon>Tunturiibacter</taxon>
    </lineage>
</organism>
<feature type="transmembrane region" description="Helical" evidence="6">
    <location>
        <begin position="53"/>
        <end position="73"/>
    </location>
</feature>
<comment type="subcellular location">
    <subcellularLocation>
        <location evidence="1">Membrane</location>
        <topology evidence="1">Multi-pass membrane protein</topology>
    </subcellularLocation>
</comment>
<feature type="transmembrane region" description="Helical" evidence="6">
    <location>
        <begin position="94"/>
        <end position="118"/>
    </location>
</feature>
<sequence length="350" mass="39110">MPEPPPRNVSLSERLRAHLAIARLDHSIKNLFVLPGVIVPLSVYPALFTPHLLVTLLLAFVAVTLIACSNYVINEVLDAPFDRLHPTKRNRPAARGLVNIPAAYVQWLLMMAAGIAIGLTISRMFALVALILWIMGCLYNFPPVRTKDVPYLDVLTESINNPLRMLLGWYAVTSVLVPPVSLLIAYWMLGCYFMGLKRFSELSEIGDRAVAGAYRASFKRYTPESLLVSVVFYASTAMLFLGAFIIRYRIELILGFPLVAFTMAIYLKLAFKHDSAVQNPEKLYREPLLMAAFTSTALVMGLLLFIRIPRLEMFFTPTLPSATPPVVQPAPVLYTQPGSEQQRLRTSVKI</sequence>
<keyword evidence="5 6" id="KW-0472">Membrane</keyword>
<evidence type="ECO:0000256" key="4">
    <source>
        <dbReference type="ARBA" id="ARBA00022989"/>
    </source>
</evidence>
<evidence type="ECO:0000313" key="7">
    <source>
        <dbReference type="EMBL" id="MBB5344732.1"/>
    </source>
</evidence>
<dbReference type="GO" id="GO:0016020">
    <property type="term" value="C:membrane"/>
    <property type="evidence" value="ECO:0007669"/>
    <property type="project" value="UniProtKB-SubCell"/>
</dbReference>
<feature type="transmembrane region" description="Helical" evidence="6">
    <location>
        <begin position="167"/>
        <end position="189"/>
    </location>
</feature>
<protein>
    <submittedName>
        <fullName evidence="7">4-hydroxybenzoate polyprenyltransferase</fullName>
    </submittedName>
</protein>
<evidence type="ECO:0000313" key="8">
    <source>
        <dbReference type="Proteomes" id="UP000569092"/>
    </source>
</evidence>
<dbReference type="Gene3D" id="1.10.357.140">
    <property type="entry name" value="UbiA prenyltransferase"/>
    <property type="match status" value="1"/>
</dbReference>